<gene>
    <name evidence="1" type="ORF">LTS18_012869</name>
</gene>
<proteinExistence type="predicted"/>
<accession>A0ACC3DIH2</accession>
<dbReference type="EMBL" id="JAWDJW010003910">
    <property type="protein sequence ID" value="KAK3076490.1"/>
    <property type="molecule type" value="Genomic_DNA"/>
</dbReference>
<evidence type="ECO:0000313" key="1">
    <source>
        <dbReference type="EMBL" id="KAK3076490.1"/>
    </source>
</evidence>
<reference evidence="1" key="1">
    <citation type="submission" date="2024-09" db="EMBL/GenBank/DDBJ databases">
        <title>Black Yeasts Isolated from many extreme environments.</title>
        <authorList>
            <person name="Coleine C."/>
            <person name="Stajich J.E."/>
            <person name="Selbmann L."/>
        </authorList>
    </citation>
    <scope>NUCLEOTIDE SEQUENCE</scope>
    <source>
        <strain evidence="1">CCFEE 5737</strain>
    </source>
</reference>
<keyword evidence="2" id="KW-1185">Reference proteome</keyword>
<protein>
    <submittedName>
        <fullName evidence="1">Uncharacterized protein</fullName>
    </submittedName>
</protein>
<sequence length="450" mass="50945">MSLAPGRPAQPVFQRSSSGDNLAGLGLASVNRTSGNGMFRSQSTRKSYAPISTPAPSAFNGLDSTAQRRSSVYSQRPSGGVGPLGGGHQSFFTTAPVPATLPVDPRQLKSASTRAQMAQELGDYLTQNNFEMETHHSLTNKSLSSPTQKDFNMMFQWLYRRLDPNYKFQKTIDQELPPILKQLRYPFEKSITKSQIAAVGGNNWHTFLGLLHWMMQLAKMMEAYSRGDYDDACAEAGVDVSGDRIIFEFLSGAYREWLSVEDDEDDEEAQARLLKPHVDAMAARFDEANKHHLEQVEMLEAEAKALAEQIEELGRAGEKGKELDKTIKILEEDRGKFEQYNSSVEARIEKYMQRQQLFEEEIRNVEKQLEEAEAERQQLQESVDAQGITIADIDRMNTERERLQKGVEAAQSRLEDSRRKASEKELEAEKKLEELQQQMERYNNLGYQIG</sequence>
<dbReference type="Proteomes" id="UP001186974">
    <property type="component" value="Unassembled WGS sequence"/>
</dbReference>
<feature type="non-terminal residue" evidence="1">
    <location>
        <position position="450"/>
    </location>
</feature>
<evidence type="ECO:0000313" key="2">
    <source>
        <dbReference type="Proteomes" id="UP001186974"/>
    </source>
</evidence>
<comment type="caution">
    <text evidence="1">The sequence shown here is derived from an EMBL/GenBank/DDBJ whole genome shotgun (WGS) entry which is preliminary data.</text>
</comment>
<organism evidence="1 2">
    <name type="scientific">Coniosporium uncinatum</name>
    <dbReference type="NCBI Taxonomy" id="93489"/>
    <lineage>
        <taxon>Eukaryota</taxon>
        <taxon>Fungi</taxon>
        <taxon>Dikarya</taxon>
        <taxon>Ascomycota</taxon>
        <taxon>Pezizomycotina</taxon>
        <taxon>Dothideomycetes</taxon>
        <taxon>Dothideomycetes incertae sedis</taxon>
        <taxon>Coniosporium</taxon>
    </lineage>
</organism>
<name>A0ACC3DIH2_9PEZI</name>